<evidence type="ECO:0008006" key="4">
    <source>
        <dbReference type="Google" id="ProtNLM"/>
    </source>
</evidence>
<gene>
    <name evidence="2" type="ORF">CDN99_19885</name>
</gene>
<evidence type="ECO:0000256" key="1">
    <source>
        <dbReference type="SAM" id="MobiDB-lite"/>
    </source>
</evidence>
<reference evidence="2 3" key="1">
    <citation type="journal article" date="2008" name="Int. J. Syst. Evol. Microbiol.">
        <title>Description of Roseateles aquatilis sp. nov. and Roseateles terrae sp. nov., in the class Betaproteobacteria, and emended description of the genus Roseateles.</title>
        <authorList>
            <person name="Gomila M."/>
            <person name="Bowien B."/>
            <person name="Falsen E."/>
            <person name="Moore E.R."/>
            <person name="Lalucat J."/>
        </authorList>
    </citation>
    <scope>NUCLEOTIDE SEQUENCE [LARGE SCALE GENOMIC DNA]</scope>
    <source>
        <strain evidence="2 3">CCUG 48205</strain>
    </source>
</reference>
<dbReference type="EMBL" id="NIOF01000010">
    <property type="protein sequence ID" value="OWQ86961.1"/>
    <property type="molecule type" value="Genomic_DNA"/>
</dbReference>
<feature type="region of interest" description="Disordered" evidence="1">
    <location>
        <begin position="252"/>
        <end position="277"/>
    </location>
</feature>
<dbReference type="OrthoDB" id="6188167at2"/>
<feature type="compositionally biased region" description="Pro residues" evidence="1">
    <location>
        <begin position="262"/>
        <end position="273"/>
    </location>
</feature>
<dbReference type="InterPro" id="IPR012434">
    <property type="entry name" value="DUF1631"/>
</dbReference>
<evidence type="ECO:0000313" key="3">
    <source>
        <dbReference type="Proteomes" id="UP000197468"/>
    </source>
</evidence>
<dbReference type="RefSeq" id="WP_088386630.1">
    <property type="nucleotide sequence ID" value="NZ_NIOF01000010.1"/>
</dbReference>
<keyword evidence="3" id="KW-1185">Reference proteome</keyword>
<organism evidence="2 3">
    <name type="scientific">Roseateles aquatilis</name>
    <dbReference type="NCBI Taxonomy" id="431061"/>
    <lineage>
        <taxon>Bacteria</taxon>
        <taxon>Pseudomonadati</taxon>
        <taxon>Pseudomonadota</taxon>
        <taxon>Betaproteobacteria</taxon>
        <taxon>Burkholderiales</taxon>
        <taxon>Sphaerotilaceae</taxon>
        <taxon>Roseateles</taxon>
    </lineage>
</organism>
<dbReference type="Pfam" id="PF07793">
    <property type="entry name" value="DUF1631"/>
    <property type="match status" value="2"/>
</dbReference>
<sequence length="707" mass="78831">MVQAHSPNPPPSLQSLVDETLAHVPSLAHAVFNGLQDELKSRLEHHLLLAGWSKRRAHFASDLEDSLTRLLTVAREGRDPLQRERPAPLASGDFSLSLVDESQALKDVAIAHVITAIEDQTKAELHQLSNFFAALRGIARPLKNDNPLRAALFAHGLSRAIEGVDLDADGRSALMRMAAMPLARKLQPIYAQLCQQLRQAQLSGMLTSHGAALKESELRFRQFKTLTDTPTQNATLDQVALKLDAMNSRAAGLTAAKSGTPATPPAPGAPPRLGPGMAAPGTDLLSRLYDQILADDSLQPPLKVLMGRLQVAIVRLSRADVTLLRRQDHPTWQLLNRIAAHGAGFARPDDAELRNFLQFLERVIQPLLDSAHPSALQFQQALTEVDNHIRSQVEARGQRSTLALERLDREQQRQEWQRMLRDQLQHQLDDAQAGKLMRRFLLGPWVEVIAQAMVQHGRDAPQAQTFVELVDALLHSVQPQPDDAARQRLRGQLPDLVRALDQGMNSIALPPLQRQAFMDELMRQHGRVLRGMPAVEEKPPAASGPKRPALTPEEVLQQLLNERESQLPSRWAHEQVDRGQLPTVPVALYSEERSPHARAALQDWIAGVQIGAWYHLFLQSEWITAQIAWISDSRQLFLFIGQVSDERHSMTRGALEQLVANGLITQLEEEPLLQRAIGTLMQDLEQTPMDHGHDQEQLPRLDLDRRS</sequence>
<comment type="caution">
    <text evidence="2">The sequence shown here is derived from an EMBL/GenBank/DDBJ whole genome shotgun (WGS) entry which is preliminary data.</text>
</comment>
<protein>
    <recommendedName>
        <fullName evidence="4">DUF1631 domain-containing protein</fullName>
    </recommendedName>
</protein>
<proteinExistence type="predicted"/>
<evidence type="ECO:0000313" key="2">
    <source>
        <dbReference type="EMBL" id="OWQ86961.1"/>
    </source>
</evidence>
<dbReference type="AlphaFoldDB" id="A0A246J2Y6"/>
<name>A0A246J2Y6_9BURK</name>
<dbReference type="Proteomes" id="UP000197468">
    <property type="component" value="Unassembled WGS sequence"/>
</dbReference>
<accession>A0A246J2Y6</accession>